<evidence type="ECO:0000313" key="5">
    <source>
        <dbReference type="Proteomes" id="UP000014760"/>
    </source>
</evidence>
<reference evidence="5" key="1">
    <citation type="submission" date="2012-12" db="EMBL/GenBank/DDBJ databases">
        <authorList>
            <person name="Hellsten U."/>
            <person name="Grimwood J."/>
            <person name="Chapman J.A."/>
            <person name="Shapiro H."/>
            <person name="Aerts A."/>
            <person name="Otillar R.P."/>
            <person name="Terry A.Y."/>
            <person name="Boore J.L."/>
            <person name="Simakov O."/>
            <person name="Marletaz F."/>
            <person name="Cho S.-J."/>
            <person name="Edsinger-Gonzales E."/>
            <person name="Havlak P."/>
            <person name="Kuo D.-H."/>
            <person name="Larsson T."/>
            <person name="Lv J."/>
            <person name="Arendt D."/>
            <person name="Savage R."/>
            <person name="Osoegawa K."/>
            <person name="de Jong P."/>
            <person name="Lindberg D.R."/>
            <person name="Seaver E.C."/>
            <person name="Weisblat D.A."/>
            <person name="Putnam N.H."/>
            <person name="Grigoriev I.V."/>
            <person name="Rokhsar D.S."/>
        </authorList>
    </citation>
    <scope>NUCLEOTIDE SEQUENCE</scope>
    <source>
        <strain evidence="5">I ESC-2004</strain>
    </source>
</reference>
<evidence type="ECO:0000313" key="4">
    <source>
        <dbReference type="EnsemblMetazoa" id="CapteP222815"/>
    </source>
</evidence>
<proteinExistence type="predicted"/>
<feature type="transmembrane region" description="Helical" evidence="2">
    <location>
        <begin position="85"/>
        <end position="116"/>
    </location>
</feature>
<feature type="region of interest" description="Disordered" evidence="1">
    <location>
        <begin position="1"/>
        <end position="57"/>
    </location>
</feature>
<evidence type="ECO:0000256" key="1">
    <source>
        <dbReference type="SAM" id="MobiDB-lite"/>
    </source>
</evidence>
<keyword evidence="2" id="KW-1133">Transmembrane helix</keyword>
<dbReference type="Proteomes" id="UP000014760">
    <property type="component" value="Unassembled WGS sequence"/>
</dbReference>
<dbReference type="EMBL" id="AMQN01002560">
    <property type="status" value="NOT_ANNOTATED_CDS"/>
    <property type="molecule type" value="Genomic_DNA"/>
</dbReference>
<name>R7TRA0_CAPTE</name>
<evidence type="ECO:0000256" key="2">
    <source>
        <dbReference type="SAM" id="Phobius"/>
    </source>
</evidence>
<keyword evidence="5" id="KW-1185">Reference proteome</keyword>
<dbReference type="EnsemblMetazoa" id="CapteT222815">
    <property type="protein sequence ID" value="CapteP222815"/>
    <property type="gene ID" value="CapteG222815"/>
</dbReference>
<dbReference type="OrthoDB" id="6157510at2759"/>
<feature type="transmembrane region" description="Helical" evidence="2">
    <location>
        <begin position="168"/>
        <end position="186"/>
    </location>
</feature>
<keyword evidence="2" id="KW-0812">Transmembrane</keyword>
<dbReference type="OMA" id="IVIPVCM"/>
<accession>R7TRA0</accession>
<gene>
    <name evidence="3" type="ORF">CAPTEDRAFT_222815</name>
</gene>
<feature type="transmembrane region" description="Helical" evidence="2">
    <location>
        <begin position="206"/>
        <end position="239"/>
    </location>
</feature>
<dbReference type="EMBL" id="KB309538">
    <property type="protein sequence ID" value="ELT94021.1"/>
    <property type="molecule type" value="Genomic_DNA"/>
</dbReference>
<organism evidence="3">
    <name type="scientific">Capitella teleta</name>
    <name type="common">Polychaete worm</name>
    <dbReference type="NCBI Taxonomy" id="283909"/>
    <lineage>
        <taxon>Eukaryota</taxon>
        <taxon>Metazoa</taxon>
        <taxon>Spiralia</taxon>
        <taxon>Lophotrochozoa</taxon>
        <taxon>Annelida</taxon>
        <taxon>Polychaeta</taxon>
        <taxon>Sedentaria</taxon>
        <taxon>Scolecida</taxon>
        <taxon>Capitellidae</taxon>
        <taxon>Capitella</taxon>
    </lineage>
</organism>
<keyword evidence="2" id="KW-0472">Membrane</keyword>
<dbReference type="HOGENOM" id="CLU_073412_0_1_1"/>
<feature type="transmembrane region" description="Helical" evidence="2">
    <location>
        <begin position="128"/>
        <end position="147"/>
    </location>
</feature>
<dbReference type="PANTHER" id="PTHR33444">
    <property type="entry name" value="SI:DKEY-19B23.12-RELATED"/>
    <property type="match status" value="1"/>
</dbReference>
<dbReference type="PANTHER" id="PTHR33444:SF2">
    <property type="entry name" value="MARVEL DOMAIN-CONTAINING PROTEIN"/>
    <property type="match status" value="1"/>
</dbReference>
<protein>
    <recommendedName>
        <fullName evidence="6">Transmembrane protein 272-like</fullName>
    </recommendedName>
</protein>
<dbReference type="STRING" id="283909.R7TRA0"/>
<reference evidence="4" key="3">
    <citation type="submission" date="2015-06" db="UniProtKB">
        <authorList>
            <consortium name="EnsemblMetazoa"/>
        </authorList>
    </citation>
    <scope>IDENTIFICATION</scope>
</reference>
<reference evidence="3 5" key="2">
    <citation type="journal article" date="2013" name="Nature">
        <title>Insights into bilaterian evolution from three spiralian genomes.</title>
        <authorList>
            <person name="Simakov O."/>
            <person name="Marletaz F."/>
            <person name="Cho S.J."/>
            <person name="Edsinger-Gonzales E."/>
            <person name="Havlak P."/>
            <person name="Hellsten U."/>
            <person name="Kuo D.H."/>
            <person name="Larsson T."/>
            <person name="Lv J."/>
            <person name="Arendt D."/>
            <person name="Savage R."/>
            <person name="Osoegawa K."/>
            <person name="de Jong P."/>
            <person name="Grimwood J."/>
            <person name="Chapman J.A."/>
            <person name="Shapiro H."/>
            <person name="Aerts A."/>
            <person name="Otillar R.P."/>
            <person name="Terry A.Y."/>
            <person name="Boore J.L."/>
            <person name="Grigoriev I.V."/>
            <person name="Lindberg D.R."/>
            <person name="Seaver E.C."/>
            <person name="Weisblat D.A."/>
            <person name="Putnam N.H."/>
            <person name="Rokhsar D.S."/>
        </authorList>
    </citation>
    <scope>NUCLEOTIDE SEQUENCE</scope>
    <source>
        <strain evidence="3 5">I ESC-2004</strain>
    </source>
</reference>
<dbReference type="InterPro" id="IPR040350">
    <property type="entry name" value="TMEM272"/>
</dbReference>
<evidence type="ECO:0000313" key="3">
    <source>
        <dbReference type="EMBL" id="ELT94021.1"/>
    </source>
</evidence>
<sequence length="251" mass="27484">MASNEAIPGDQQGAAGAPTNHYVNEVPPTEAPPPYNPSYGSSDAAPPAYSSNSGGDQPPSYDSLFGELRAAKSNSSSVLDYLKKFLIIVLSTLGCTICVGLVLALPVSMIVIGAIYFDDCPREKYISLYLIVGGSFGVLKNCSNLFQRFKNRENGNEDENAKSNPFDGTINCFLVAWFIAGNVWVYRIYSEIDLHDPSSQSYCHPVLYYFAFWMMNSVYILFACSCSFFCCLGMMAAFFRAKDPEITPSAC</sequence>
<evidence type="ECO:0008006" key="6">
    <source>
        <dbReference type="Google" id="ProtNLM"/>
    </source>
</evidence>
<dbReference type="AlphaFoldDB" id="R7TRA0"/>